<dbReference type="Proteomes" id="UP000029965">
    <property type="component" value="Chromosome 24"/>
</dbReference>
<protein>
    <submittedName>
        <fullName evidence="4">PNMA family member 1</fullName>
    </submittedName>
</protein>
<evidence type="ECO:0000256" key="1">
    <source>
        <dbReference type="SAM" id="Coils"/>
    </source>
</evidence>
<feature type="domain" description="Paraneoplastic antigen Ma-like N-terminal" evidence="3">
    <location>
        <begin position="1"/>
        <end position="91"/>
    </location>
</feature>
<dbReference type="InterPro" id="IPR048271">
    <property type="entry name" value="PNMA_N"/>
</dbReference>
<organism evidence="4 5">
    <name type="scientific">Chlorocebus sabaeus</name>
    <name type="common">Green monkey</name>
    <name type="synonym">Simia sabaea</name>
    <dbReference type="NCBI Taxonomy" id="60711"/>
    <lineage>
        <taxon>Eukaryota</taxon>
        <taxon>Metazoa</taxon>
        <taxon>Chordata</taxon>
        <taxon>Craniata</taxon>
        <taxon>Vertebrata</taxon>
        <taxon>Euteleostomi</taxon>
        <taxon>Mammalia</taxon>
        <taxon>Eutheria</taxon>
        <taxon>Euarchontoglires</taxon>
        <taxon>Primates</taxon>
        <taxon>Haplorrhini</taxon>
        <taxon>Catarrhini</taxon>
        <taxon>Cercopithecidae</taxon>
        <taxon>Cercopithecinae</taxon>
        <taxon>Chlorocebus</taxon>
    </lineage>
</organism>
<proteinExistence type="predicted"/>
<dbReference type="GO" id="GO:0005737">
    <property type="term" value="C:cytoplasm"/>
    <property type="evidence" value="ECO:0007669"/>
    <property type="project" value="Ensembl"/>
</dbReference>
<accession>A0A0D9SDY2</accession>
<dbReference type="eggNOG" id="ENOG502SPHT">
    <property type="taxonomic scope" value="Eukaryota"/>
</dbReference>
<dbReference type="GeneID" id="103229312"/>
<dbReference type="STRING" id="60711.ENSCSAP00000019071"/>
<feature type="domain" description="Paraneoplastic antigen Ma-like C-terminal" evidence="2">
    <location>
        <begin position="164"/>
        <end position="325"/>
    </location>
</feature>
<gene>
    <name evidence="4" type="primary">PNMA1</name>
</gene>
<dbReference type="OMA" id="EHTNEVM"/>
<evidence type="ECO:0000313" key="4">
    <source>
        <dbReference type="Ensembl" id="ENSCSAP00000019071.1"/>
    </source>
</evidence>
<reference evidence="4" key="2">
    <citation type="submission" date="2025-08" db="UniProtKB">
        <authorList>
            <consortium name="Ensembl"/>
        </authorList>
    </citation>
    <scope>IDENTIFICATION</scope>
</reference>
<reference evidence="4 5" key="1">
    <citation type="submission" date="2014-03" db="EMBL/GenBank/DDBJ databases">
        <authorList>
            <person name="Warren W."/>
            <person name="Wilson R.K."/>
        </authorList>
    </citation>
    <scope>NUCLEOTIDE SEQUENCE</scope>
</reference>
<dbReference type="KEGG" id="csab:103229312"/>
<dbReference type="AlphaFoldDB" id="A0A0D9SDY2"/>
<sequence>MAMTLLEDWCRGMDVNSQRALLVWGIPVNCDEAEIEETLQAAMPQVPYRMLGRMFWREENAKAALLELTGAVDYAAIPREMPGKGGVWKVLFKPPTSDAEFLERLHLFLAREGWTVQDVARVLGFQNPTPTPGPEMPAEMLNYILDNVIQPLVESIWYKRLTLFSGRDIPGPGEETFDPWLEHTNEVLEEWQVSDVEKRRRLMESLRGPAADVIRILKSNNPAITTAECLKALEQVFGSVESSRDAQIKFLNTYQNPGEKLSAYVIRLEPLLQKVVEKGAIDKDNVNQARLEQVIAGANHSGAIRRQLWLTGAGEGPAPNLFQLLVQIREEEAKEEEEEAEATLLQLGLEGHF</sequence>
<reference evidence="4" key="3">
    <citation type="submission" date="2025-09" db="UniProtKB">
        <authorList>
            <consortium name="Ensembl"/>
        </authorList>
    </citation>
    <scope>IDENTIFICATION</scope>
</reference>
<dbReference type="PANTHER" id="PTHR23095:SF17">
    <property type="entry name" value="PARANEOPLASTIC ANTIGEN MA1"/>
    <property type="match status" value="1"/>
</dbReference>
<dbReference type="GO" id="GO:0005730">
    <property type="term" value="C:nucleolus"/>
    <property type="evidence" value="ECO:0007669"/>
    <property type="project" value="Ensembl"/>
</dbReference>
<keyword evidence="1" id="KW-0175">Coiled coil</keyword>
<keyword evidence="5" id="KW-1185">Reference proteome</keyword>
<dbReference type="BioGRID-ORCS" id="103229312">
    <property type="hits" value="1 hit in 9 CRISPR screens"/>
</dbReference>
<dbReference type="Pfam" id="PF14893">
    <property type="entry name" value="PNMA"/>
    <property type="match status" value="1"/>
</dbReference>
<dbReference type="EMBL" id="AQIB01053681">
    <property type="status" value="NOT_ANNOTATED_CDS"/>
    <property type="molecule type" value="Genomic_DNA"/>
</dbReference>
<dbReference type="CTD" id="9240"/>
<dbReference type="PANTHER" id="PTHR23095">
    <property type="entry name" value="PARANEOPLASTIC ANTIGEN"/>
    <property type="match status" value="1"/>
</dbReference>
<dbReference type="Ensembl" id="ENSCSAT00000019662.1">
    <property type="protein sequence ID" value="ENSCSAP00000019071.1"/>
    <property type="gene ID" value="ENSCSAG00000019572.1"/>
</dbReference>
<dbReference type="GeneTree" id="ENSGT01030000234522"/>
<dbReference type="InterPro" id="IPR026523">
    <property type="entry name" value="PNMA"/>
</dbReference>
<evidence type="ECO:0000259" key="3">
    <source>
        <dbReference type="Pfam" id="PF20846"/>
    </source>
</evidence>
<evidence type="ECO:0000313" key="5">
    <source>
        <dbReference type="Proteomes" id="UP000029965"/>
    </source>
</evidence>
<dbReference type="jPOST" id="A0A0D9SDY2"/>
<evidence type="ECO:0000259" key="2">
    <source>
        <dbReference type="Pfam" id="PF14893"/>
    </source>
</evidence>
<name>A0A0D9SDY2_CHLSB</name>
<dbReference type="SMR" id="A0A0D9SDY2"/>
<dbReference type="InterPro" id="IPR048270">
    <property type="entry name" value="PNMA_C"/>
</dbReference>
<dbReference type="Pfam" id="PF20846">
    <property type="entry name" value="PNMA_N"/>
    <property type="match status" value="1"/>
</dbReference>
<dbReference type="Bgee" id="ENSCSAG00000019572">
    <property type="expression patterns" value="Expressed in prefrontal cortex and 7 other cell types or tissues"/>
</dbReference>
<dbReference type="OrthoDB" id="115435at2759"/>
<feature type="coiled-coil region" evidence="1">
    <location>
        <begin position="321"/>
        <end position="350"/>
    </location>
</feature>
<dbReference type="RefSeq" id="XP_007985421.1">
    <property type="nucleotide sequence ID" value="XM_007987230.3"/>
</dbReference>